<dbReference type="Pfam" id="PF00717">
    <property type="entry name" value="Peptidase_S24"/>
    <property type="match status" value="1"/>
</dbReference>
<evidence type="ECO:0000259" key="1">
    <source>
        <dbReference type="Pfam" id="PF00717"/>
    </source>
</evidence>
<dbReference type="InterPro" id="IPR015927">
    <property type="entry name" value="Peptidase_S24_S26A/B/C"/>
</dbReference>
<reference evidence="4 6" key="2">
    <citation type="submission" date="2018-06" db="EMBL/GenBank/DDBJ databases">
        <authorList>
            <consortium name="Pathogen Informatics"/>
            <person name="Doyle S."/>
        </authorList>
    </citation>
    <scope>NUCLEOTIDE SEQUENCE [LARGE SCALE GENOMIC DNA]</scope>
    <source>
        <strain evidence="4 6">NCTC11413</strain>
    </source>
</reference>
<gene>
    <name evidence="4" type="primary">umuD</name>
    <name evidence="3" type="ORF">JP32_01700</name>
    <name evidence="2" type="ORF">K8W15_04190</name>
    <name evidence="4" type="ORF">NCTC11413_01007</name>
</gene>
<evidence type="ECO:0000313" key="2">
    <source>
        <dbReference type="EMBL" id="HJF73393.1"/>
    </source>
</evidence>
<dbReference type="Proteomes" id="UP000254232">
    <property type="component" value="Unassembled WGS sequence"/>
</dbReference>
<evidence type="ECO:0000313" key="5">
    <source>
        <dbReference type="Proteomes" id="UP000030526"/>
    </source>
</evidence>
<dbReference type="EMBL" id="DYVQ01000031">
    <property type="protein sequence ID" value="HJF73393.1"/>
    <property type="molecule type" value="Genomic_DNA"/>
</dbReference>
<feature type="domain" description="Peptidase S24/S26A/S26B/S26C" evidence="1">
    <location>
        <begin position="36"/>
        <end position="137"/>
    </location>
</feature>
<reference evidence="2" key="4">
    <citation type="submission" date="2021-09" db="EMBL/GenBank/DDBJ databases">
        <authorList>
            <person name="Gilroy R."/>
        </authorList>
    </citation>
    <scope>NUCLEOTIDE SEQUENCE</scope>
    <source>
        <strain evidence="2">ChiHjej11B10-15683</strain>
    </source>
</reference>
<dbReference type="GO" id="GO:0016787">
    <property type="term" value="F:hydrolase activity"/>
    <property type="evidence" value="ECO:0007669"/>
    <property type="project" value="UniProtKB-KW"/>
</dbReference>
<dbReference type="RefSeq" id="WP_018347196.1">
    <property type="nucleotide sequence ID" value="NZ_CP103874.1"/>
</dbReference>
<keyword evidence="4" id="KW-0378">Hydrolase</keyword>
<reference evidence="2" key="3">
    <citation type="journal article" date="2021" name="PeerJ">
        <title>Extensive microbial diversity within the chicken gut microbiome revealed by metagenomics and culture.</title>
        <authorList>
            <person name="Gilroy R."/>
            <person name="Ravi A."/>
            <person name="Getino M."/>
            <person name="Pursley I."/>
            <person name="Horton D.L."/>
            <person name="Alikhan N.F."/>
            <person name="Baker D."/>
            <person name="Gharbi K."/>
            <person name="Hall N."/>
            <person name="Watson M."/>
            <person name="Adriaenssens E.M."/>
            <person name="Foster-Nyarko E."/>
            <person name="Jarju S."/>
            <person name="Secka A."/>
            <person name="Antonio M."/>
            <person name="Oren A."/>
            <person name="Chaudhuri R.R."/>
            <person name="La Ragione R."/>
            <person name="Hildebrand F."/>
            <person name="Pallen M.J."/>
        </authorList>
    </citation>
    <scope>NUCLEOTIDE SEQUENCE</scope>
    <source>
        <strain evidence="2">ChiHjej11B10-15683</strain>
    </source>
</reference>
<proteinExistence type="predicted"/>
<accession>A0A0A2XNF2</accession>
<protein>
    <submittedName>
        <fullName evidence="3">DNA polymerase V subunit UmuD</fullName>
        <ecNumber evidence="4">3.4.21.-</ecNumber>
    </submittedName>
</protein>
<evidence type="ECO:0000313" key="6">
    <source>
        <dbReference type="Proteomes" id="UP000254232"/>
    </source>
</evidence>
<dbReference type="InterPro" id="IPR036286">
    <property type="entry name" value="LexA/Signal_pep-like_sf"/>
</dbReference>
<dbReference type="AlphaFoldDB" id="A0A0A2XNF2"/>
<evidence type="ECO:0000313" key="4">
    <source>
        <dbReference type="EMBL" id="STO37886.1"/>
    </source>
</evidence>
<dbReference type="Proteomes" id="UP000749334">
    <property type="component" value="Unassembled WGS sequence"/>
</dbReference>
<dbReference type="Proteomes" id="UP000030526">
    <property type="component" value="Unassembled WGS sequence"/>
</dbReference>
<evidence type="ECO:0000313" key="3">
    <source>
        <dbReference type="EMBL" id="KGQ33906.1"/>
    </source>
</evidence>
<dbReference type="EMBL" id="JPXS01000011">
    <property type="protein sequence ID" value="KGQ33906.1"/>
    <property type="molecule type" value="Genomic_DNA"/>
</dbReference>
<name>A0A0A2XNF2_9PAST</name>
<dbReference type="EMBL" id="UGGZ01000001">
    <property type="protein sequence ID" value="STO37886.1"/>
    <property type="molecule type" value="Genomic_DNA"/>
</dbReference>
<organism evidence="3 5">
    <name type="scientific">Gallibacterium anatis</name>
    <dbReference type="NCBI Taxonomy" id="750"/>
    <lineage>
        <taxon>Bacteria</taxon>
        <taxon>Pseudomonadati</taxon>
        <taxon>Pseudomonadota</taxon>
        <taxon>Gammaproteobacteria</taxon>
        <taxon>Pasteurellales</taxon>
        <taxon>Pasteurellaceae</taxon>
        <taxon>Gallibacterium</taxon>
    </lineage>
</organism>
<dbReference type="Gene3D" id="2.10.109.10">
    <property type="entry name" value="Umud Fragment, subunit A"/>
    <property type="match status" value="1"/>
</dbReference>
<dbReference type="GeneID" id="77264497"/>
<dbReference type="SUPFAM" id="SSF51306">
    <property type="entry name" value="LexA/Signal peptidase"/>
    <property type="match status" value="1"/>
</dbReference>
<reference evidence="3 5" key="1">
    <citation type="submission" date="2014-08" db="EMBL/GenBank/DDBJ databases">
        <title>Chaperone-usher fimbriae in a diverse selection of Gallibacterium genomes.</title>
        <authorList>
            <person name="Kudirkiene E."/>
            <person name="Bager R.J."/>
            <person name="Johnson T.J."/>
            <person name="Bojesen A.M."/>
        </authorList>
    </citation>
    <scope>NUCLEOTIDE SEQUENCE [LARGE SCALE GENOMIC DNA]</scope>
    <source>
        <strain evidence="3 5">20558/3kl.</strain>
    </source>
</reference>
<dbReference type="EC" id="3.4.21.-" evidence="4"/>
<sequence length="150" mass="17588">MQPQTKTAASVEQKYSYLPLPLYDDKPQLPYFNKQSDIHYKMDLNRYCIRKPQQTFFLRVTNENLLAWGIEVGDILIIEQREQINEGDLVVIEQDDGLQLYEYFAMKDRQYVFFSLDSNHSNLTIKQLTQLNIQGVVASTIHQLKNRKAA</sequence>